<feature type="domain" description="WSC" evidence="8">
    <location>
        <begin position="36"/>
        <end position="139"/>
    </location>
</feature>
<dbReference type="PANTHER" id="PTHR24269">
    <property type="entry name" value="KREMEN PROTEIN"/>
    <property type="match status" value="1"/>
</dbReference>
<dbReference type="RefSeq" id="XP_025348446.1">
    <property type="nucleotide sequence ID" value="XM_025489466.1"/>
</dbReference>
<evidence type="ECO:0000256" key="2">
    <source>
        <dbReference type="ARBA" id="ARBA00022692"/>
    </source>
</evidence>
<dbReference type="InterPro" id="IPR002889">
    <property type="entry name" value="WSC_carb-bd"/>
</dbReference>
<dbReference type="Proteomes" id="UP000245942">
    <property type="component" value="Unassembled WGS sequence"/>
</dbReference>
<keyword evidence="2" id="KW-0812">Transmembrane</keyword>
<feature type="signal peptide" evidence="7">
    <location>
        <begin position="1"/>
        <end position="19"/>
    </location>
</feature>
<evidence type="ECO:0000259" key="8">
    <source>
        <dbReference type="PROSITE" id="PS51212"/>
    </source>
</evidence>
<keyword evidence="5" id="KW-0472">Membrane</keyword>
<keyword evidence="3 7" id="KW-0732">Signal</keyword>
<dbReference type="STRING" id="1684307.A0A316U7Q6"/>
<dbReference type="PROSITE" id="PS51212">
    <property type="entry name" value="WSC"/>
    <property type="match status" value="2"/>
</dbReference>
<evidence type="ECO:0000313" key="10">
    <source>
        <dbReference type="Proteomes" id="UP000245942"/>
    </source>
</evidence>
<proteinExistence type="predicted"/>
<dbReference type="GeneID" id="37011200"/>
<feature type="domain" description="WSC" evidence="8">
    <location>
        <begin position="151"/>
        <end position="243"/>
    </location>
</feature>
<evidence type="ECO:0000256" key="3">
    <source>
        <dbReference type="ARBA" id="ARBA00022729"/>
    </source>
</evidence>
<organism evidence="9 10">
    <name type="scientific">Pseudomicrostroma glucosiphilum</name>
    <dbReference type="NCBI Taxonomy" id="1684307"/>
    <lineage>
        <taxon>Eukaryota</taxon>
        <taxon>Fungi</taxon>
        <taxon>Dikarya</taxon>
        <taxon>Basidiomycota</taxon>
        <taxon>Ustilaginomycotina</taxon>
        <taxon>Exobasidiomycetes</taxon>
        <taxon>Microstromatales</taxon>
        <taxon>Microstromatales incertae sedis</taxon>
        <taxon>Pseudomicrostroma</taxon>
    </lineage>
</organism>
<accession>A0A316U7Q6</accession>
<evidence type="ECO:0000256" key="4">
    <source>
        <dbReference type="ARBA" id="ARBA00022989"/>
    </source>
</evidence>
<dbReference type="GO" id="GO:0005886">
    <property type="term" value="C:plasma membrane"/>
    <property type="evidence" value="ECO:0007669"/>
    <property type="project" value="TreeGrafter"/>
</dbReference>
<reference evidence="9 10" key="1">
    <citation type="journal article" date="2018" name="Mol. Biol. Evol.">
        <title>Broad Genomic Sampling Reveals a Smut Pathogenic Ancestry of the Fungal Clade Ustilaginomycotina.</title>
        <authorList>
            <person name="Kijpornyongpan T."/>
            <person name="Mondo S.J."/>
            <person name="Barry K."/>
            <person name="Sandor L."/>
            <person name="Lee J."/>
            <person name="Lipzen A."/>
            <person name="Pangilinan J."/>
            <person name="LaButti K."/>
            <person name="Hainaut M."/>
            <person name="Henrissat B."/>
            <person name="Grigoriev I.V."/>
            <person name="Spatafora J.W."/>
            <person name="Aime M.C."/>
        </authorList>
    </citation>
    <scope>NUCLEOTIDE SEQUENCE [LARGE SCALE GENOMIC DNA]</scope>
    <source>
        <strain evidence="9 10">MCA 4718</strain>
    </source>
</reference>
<evidence type="ECO:0000256" key="5">
    <source>
        <dbReference type="ARBA" id="ARBA00023136"/>
    </source>
</evidence>
<dbReference type="SMART" id="SM00321">
    <property type="entry name" value="WSC"/>
    <property type="match status" value="2"/>
</dbReference>
<feature type="chain" id="PRO_5016334418" evidence="7">
    <location>
        <begin position="20"/>
        <end position="289"/>
    </location>
</feature>
<protein>
    <submittedName>
        <fullName evidence="9">WSC-domain-containing protein</fullName>
    </submittedName>
</protein>
<sequence>MNFKATLLLAATALPLARAVVITPATSSAYKSPSSQWSLVGCVQDQYPTDRVMSGAYTSGSDLTPSSCLDFCASKNFHLAGLESGNQCYCSQELYNGATVGMHGANLTSKNNDGCNVSSAGDSSSNGGGYNHLLVFESTVFPEPSVAKPANADYLGCYADNVNKRLLPAYGSGTKVTNDACVAKCQSSGYNLAGTENGSQCWCGDYKSVVLPTNDPVKCNIACKNATSELCGGSGYLNIYYIAGASSTTSASTKKASATKGPSVTMRRIIKESPVPSLLPVVGVPAGAD</sequence>
<comment type="subcellular location">
    <subcellularLocation>
        <location evidence="1">Membrane</location>
        <topology evidence="1">Single-pass membrane protein</topology>
    </subcellularLocation>
</comment>
<dbReference type="OrthoDB" id="5985073at2759"/>
<gene>
    <name evidence="9" type="ORF">BCV69DRAFT_165305</name>
</gene>
<dbReference type="AlphaFoldDB" id="A0A316U7Q6"/>
<evidence type="ECO:0000256" key="6">
    <source>
        <dbReference type="ARBA" id="ARBA00023180"/>
    </source>
</evidence>
<dbReference type="Pfam" id="PF01822">
    <property type="entry name" value="WSC"/>
    <property type="match status" value="2"/>
</dbReference>
<dbReference type="PANTHER" id="PTHR24269:SF16">
    <property type="entry name" value="PROTEIN SLG1"/>
    <property type="match status" value="1"/>
</dbReference>
<keyword evidence="4" id="KW-1133">Transmembrane helix</keyword>
<name>A0A316U7Q6_9BASI</name>
<dbReference type="InterPro" id="IPR051836">
    <property type="entry name" value="Kremen_rcpt"/>
</dbReference>
<evidence type="ECO:0000256" key="1">
    <source>
        <dbReference type="ARBA" id="ARBA00004167"/>
    </source>
</evidence>
<evidence type="ECO:0000256" key="7">
    <source>
        <dbReference type="SAM" id="SignalP"/>
    </source>
</evidence>
<keyword evidence="6" id="KW-0325">Glycoprotein</keyword>
<dbReference type="EMBL" id="KZ819325">
    <property type="protein sequence ID" value="PWN21286.1"/>
    <property type="molecule type" value="Genomic_DNA"/>
</dbReference>
<evidence type="ECO:0000313" key="9">
    <source>
        <dbReference type="EMBL" id="PWN21286.1"/>
    </source>
</evidence>
<keyword evidence="10" id="KW-1185">Reference proteome</keyword>